<dbReference type="Gene3D" id="1.25.40.20">
    <property type="entry name" value="Ankyrin repeat-containing domain"/>
    <property type="match status" value="1"/>
</dbReference>
<dbReference type="PANTHER" id="PTHR11638">
    <property type="entry name" value="ATP-DEPENDENT CLP PROTEASE"/>
    <property type="match status" value="1"/>
</dbReference>
<evidence type="ECO:0000256" key="5">
    <source>
        <dbReference type="SAM" id="MobiDB-lite"/>
    </source>
</evidence>
<keyword evidence="8" id="KW-1185">Reference proteome</keyword>
<dbReference type="InterPro" id="IPR000571">
    <property type="entry name" value="Znf_CCCH"/>
</dbReference>
<evidence type="ECO:0000313" key="8">
    <source>
        <dbReference type="Proteomes" id="UP001219355"/>
    </source>
</evidence>
<keyword evidence="3" id="KW-0040">ANK repeat</keyword>
<evidence type="ECO:0000256" key="2">
    <source>
        <dbReference type="ARBA" id="ARBA00022840"/>
    </source>
</evidence>
<dbReference type="GO" id="GO:0034605">
    <property type="term" value="P:cellular response to heat"/>
    <property type="evidence" value="ECO:0007669"/>
    <property type="project" value="TreeGrafter"/>
</dbReference>
<dbReference type="Gene3D" id="2.30.30.1190">
    <property type="match status" value="1"/>
</dbReference>
<keyword evidence="4" id="KW-0863">Zinc-finger</keyword>
<dbReference type="GO" id="GO:0005737">
    <property type="term" value="C:cytoplasm"/>
    <property type="evidence" value="ECO:0007669"/>
    <property type="project" value="TreeGrafter"/>
</dbReference>
<evidence type="ECO:0000256" key="3">
    <source>
        <dbReference type="PROSITE-ProRule" id="PRU00023"/>
    </source>
</evidence>
<dbReference type="PROSITE" id="PS50297">
    <property type="entry name" value="ANK_REP_REGION"/>
    <property type="match status" value="1"/>
</dbReference>
<evidence type="ECO:0000256" key="1">
    <source>
        <dbReference type="ARBA" id="ARBA00022741"/>
    </source>
</evidence>
<dbReference type="PANTHER" id="PTHR11638:SF18">
    <property type="entry name" value="HEAT SHOCK PROTEIN 104"/>
    <property type="match status" value="1"/>
</dbReference>
<dbReference type="GO" id="GO:0008270">
    <property type="term" value="F:zinc ion binding"/>
    <property type="evidence" value="ECO:0007669"/>
    <property type="project" value="UniProtKB-KW"/>
</dbReference>
<dbReference type="Gene3D" id="3.40.50.300">
    <property type="entry name" value="P-loop containing nucleotide triphosphate hydrolases"/>
    <property type="match status" value="1"/>
</dbReference>
<organism evidence="7 8">
    <name type="scientific">Emydomyces testavorans</name>
    <dbReference type="NCBI Taxonomy" id="2070801"/>
    <lineage>
        <taxon>Eukaryota</taxon>
        <taxon>Fungi</taxon>
        <taxon>Dikarya</taxon>
        <taxon>Ascomycota</taxon>
        <taxon>Pezizomycotina</taxon>
        <taxon>Eurotiomycetes</taxon>
        <taxon>Eurotiomycetidae</taxon>
        <taxon>Onygenales</taxon>
        <taxon>Nannizziopsiaceae</taxon>
        <taxon>Emydomyces</taxon>
    </lineage>
</organism>
<dbReference type="InterPro" id="IPR036770">
    <property type="entry name" value="Ankyrin_rpt-contain_sf"/>
</dbReference>
<evidence type="ECO:0000259" key="6">
    <source>
        <dbReference type="PROSITE" id="PS50103"/>
    </source>
</evidence>
<feature type="domain" description="C3H1-type" evidence="6">
    <location>
        <begin position="15"/>
        <end position="43"/>
    </location>
</feature>
<reference evidence="7" key="1">
    <citation type="submission" date="2023-03" db="EMBL/GenBank/DDBJ databases">
        <title>Emydomyces testavorans Genome Sequence.</title>
        <authorList>
            <person name="Hoyer L."/>
        </authorList>
    </citation>
    <scope>NUCLEOTIDE SEQUENCE</scope>
    <source>
        <strain evidence="7">16-2883</strain>
    </source>
</reference>
<dbReference type="Pfam" id="PF00023">
    <property type="entry name" value="Ank"/>
    <property type="match status" value="1"/>
</dbReference>
<dbReference type="InterPro" id="IPR027417">
    <property type="entry name" value="P-loop_NTPase"/>
</dbReference>
<dbReference type="InterPro" id="IPR050130">
    <property type="entry name" value="ClpA_ClpB"/>
</dbReference>
<evidence type="ECO:0000313" key="7">
    <source>
        <dbReference type="EMBL" id="WEW57194.1"/>
    </source>
</evidence>
<dbReference type="GO" id="GO:0005524">
    <property type="term" value="F:ATP binding"/>
    <property type="evidence" value="ECO:0007669"/>
    <property type="project" value="UniProtKB-KW"/>
</dbReference>
<dbReference type="SUPFAM" id="SSF52540">
    <property type="entry name" value="P-loop containing nucleoside triphosphate hydrolases"/>
    <property type="match status" value="1"/>
</dbReference>
<name>A0AAF0IJW3_9EURO</name>
<accession>A0AAF0IJW3</accession>
<gene>
    <name evidence="7" type="ORF">PRK78_002656</name>
</gene>
<dbReference type="InterPro" id="IPR002110">
    <property type="entry name" value="Ankyrin_rpt"/>
</dbReference>
<dbReference type="EMBL" id="CP120628">
    <property type="protein sequence ID" value="WEW57194.1"/>
    <property type="molecule type" value="Genomic_DNA"/>
</dbReference>
<feature type="repeat" description="ANK" evidence="3">
    <location>
        <begin position="120"/>
        <end position="152"/>
    </location>
</feature>
<proteinExistence type="predicted"/>
<feature type="compositionally biased region" description="Basic and acidic residues" evidence="5">
    <location>
        <begin position="53"/>
        <end position="70"/>
    </location>
</feature>
<keyword evidence="1" id="KW-0547">Nucleotide-binding</keyword>
<sequence length="576" mass="64792">MSSEAFKMSATTPVQKKPLTCYYWKTGKCKFQDDECRYMHEDTGKLAFNPKVRGKDETSSKIEPNSHHVEGSPTTPPATHVSIASVICAIRAHQDYDFIKTLLTVYLRSEAKEALAENPNSYSTLLAAINADKPELVKLLLEHGANPNATSINGIPILMNAINNPSIYASRIVKSLLALGADPDVIPSHLWEPPLFQHYKKPHNSPHPETSWCHEQHQALLKCHLNVSMKYYLFLASRINSLTPQQKSTVKQGLSAPIIGQNYAIKQVNNYLLIHQVCRRDAPLVITFIGPPGHGKRTFARSLGNFQEVSPYSGGNNILTTLNRSSKIKEDAEASKAEKTALDIIFIDGDKVDSAWLKALLNTVDNDTNRHSEANRVKRANTVYILSVTLNEEAVTRIYGSHGIPNEYINPMDAQLFDKLENEVEPELKNELVQIYGASIAGRMQHIVPFVPFTGFESAVLAHQFIIDALHRLESDYAFRHRFHGKRFREIVVQADDEVYEYLGAFDDCRFGARSIQQQVTAKVISPLVQKYLAKISEDGGKYEGLVRIEKWSREGEYDMTLGCRHKIEKIIVHVD</sequence>
<dbReference type="AlphaFoldDB" id="A0AAF0IJW3"/>
<dbReference type="SUPFAM" id="SSF48403">
    <property type="entry name" value="Ankyrin repeat"/>
    <property type="match status" value="1"/>
</dbReference>
<dbReference type="SMART" id="SM00248">
    <property type="entry name" value="ANK"/>
    <property type="match status" value="2"/>
</dbReference>
<dbReference type="GO" id="GO:0010468">
    <property type="term" value="P:regulation of gene expression"/>
    <property type="evidence" value="ECO:0007669"/>
    <property type="project" value="UniProtKB-ARBA"/>
</dbReference>
<protein>
    <recommendedName>
        <fullName evidence="6">C3H1-type domain-containing protein</fullName>
    </recommendedName>
</protein>
<keyword evidence="4" id="KW-0479">Metal-binding</keyword>
<keyword evidence="2" id="KW-0067">ATP-binding</keyword>
<feature type="zinc finger region" description="C3H1-type" evidence="4">
    <location>
        <begin position="15"/>
        <end position="43"/>
    </location>
</feature>
<evidence type="ECO:0000256" key="4">
    <source>
        <dbReference type="PROSITE-ProRule" id="PRU00723"/>
    </source>
</evidence>
<feature type="region of interest" description="Disordered" evidence="5">
    <location>
        <begin position="49"/>
        <end position="77"/>
    </location>
</feature>
<dbReference type="PROSITE" id="PS50088">
    <property type="entry name" value="ANK_REPEAT"/>
    <property type="match status" value="1"/>
</dbReference>
<keyword evidence="4" id="KW-0862">Zinc</keyword>
<dbReference type="PROSITE" id="PS50103">
    <property type="entry name" value="ZF_C3H1"/>
    <property type="match status" value="1"/>
</dbReference>
<dbReference type="Proteomes" id="UP001219355">
    <property type="component" value="Chromosome 2"/>
</dbReference>
<dbReference type="GO" id="GO:0016887">
    <property type="term" value="F:ATP hydrolysis activity"/>
    <property type="evidence" value="ECO:0007669"/>
    <property type="project" value="TreeGrafter"/>
</dbReference>